<dbReference type="PIR" id="F72632">
    <property type="entry name" value="F72632"/>
</dbReference>
<dbReference type="Gene3D" id="3.30.360.10">
    <property type="entry name" value="Dihydrodipicolinate Reductase, domain 2"/>
    <property type="match status" value="1"/>
</dbReference>
<dbReference type="InterPro" id="IPR013021">
    <property type="entry name" value="Myo-inos-1-P_Synthase_GAPDH"/>
</dbReference>
<evidence type="ECO:0000256" key="1">
    <source>
        <dbReference type="ARBA" id="ARBA00010813"/>
    </source>
</evidence>
<dbReference type="EnsemblBacteria" id="BAA80516">
    <property type="protein sequence ID" value="BAA80516"/>
    <property type="gene ID" value="APE_1517"/>
</dbReference>
<keyword evidence="3" id="KW-0413">Isomerase</keyword>
<evidence type="ECO:0000259" key="2">
    <source>
        <dbReference type="Pfam" id="PF01658"/>
    </source>
</evidence>
<dbReference type="PATRIC" id="fig|272557.25.peg.1023"/>
<name>Q9YBT2_AERPE</name>
<dbReference type="PANTHER" id="PTHR43125:SF1">
    <property type="entry name" value="INOSITOL-3-PHOSPHATE SYNTHASE"/>
    <property type="match status" value="1"/>
</dbReference>
<dbReference type="GO" id="GO:0006021">
    <property type="term" value="P:inositol biosynthetic process"/>
    <property type="evidence" value="ECO:0007669"/>
    <property type="project" value="InterPro"/>
</dbReference>
<sequence length="392" mass="42740">MVRIVVLGQGLVATHLAVGLERIKSGELEPVGVPLERFEYEIPVKSLEIVGSFDVDPGKVGRTIYQVAKDMLGSQLPVPQSLEAVRVERGIHAGSVKGLIPGARGLDEDLGMEEAVEIVADRLQHLRPDVVINVITTERAEPFETLESVRDRVRRGLVSASQAYALAVLRYAEREARRVALVNAIPAPLANDPVLVSMFEEAGSLLLGDDGATGATPLTADLLEHLAERNRRVLSIAQFNIGGNLDFLALTLPEKNIMKEKTKSSVVKDILGYDVPHYIKPTGFLEPLGDKKFVSMHIAWKTFNGLEDELVVNMRINDSPALAGLLVDLARISYSLLERGYKGTVYEVNAFFMKNPGPREAPNIARITAFQNMVKLLQGLGALSTGLPGRRA</sequence>
<evidence type="ECO:0000313" key="3">
    <source>
        <dbReference type="EMBL" id="BAA80516.1"/>
    </source>
</evidence>
<dbReference type="GeneID" id="1446066"/>
<gene>
    <name evidence="3" type="primary">ino1</name>
    <name evidence="3" type="ordered locus">APE_1517</name>
</gene>
<keyword evidence="4" id="KW-1185">Reference proteome</keyword>
<dbReference type="GO" id="GO:0008654">
    <property type="term" value="P:phospholipid biosynthetic process"/>
    <property type="evidence" value="ECO:0007669"/>
    <property type="project" value="InterPro"/>
</dbReference>
<dbReference type="Pfam" id="PF01658">
    <property type="entry name" value="Inos-1-P_synth"/>
    <property type="match status" value="1"/>
</dbReference>
<dbReference type="EMBL" id="BA000002">
    <property type="protein sequence ID" value="BAA80516.1"/>
    <property type="molecule type" value="Genomic_DNA"/>
</dbReference>
<evidence type="ECO:0000313" key="4">
    <source>
        <dbReference type="Proteomes" id="UP000002518"/>
    </source>
</evidence>
<proteinExistence type="inferred from homology"/>
<dbReference type="RefSeq" id="WP_010866420.1">
    <property type="nucleotide sequence ID" value="NC_000854.2"/>
</dbReference>
<comment type="similarity">
    <text evidence="1">Belongs to the myo-inositol 1-phosphate synthase family.</text>
</comment>
<dbReference type="KEGG" id="ape:APE_1517"/>
<dbReference type="Proteomes" id="UP000002518">
    <property type="component" value="Chromosome"/>
</dbReference>
<dbReference type="STRING" id="272557.APE_1517"/>
<dbReference type="InterPro" id="IPR036291">
    <property type="entry name" value="NAD(P)-bd_dom_sf"/>
</dbReference>
<dbReference type="AlphaFoldDB" id="Q9YBT2"/>
<dbReference type="EC" id="5.5.1.4" evidence="3"/>
<dbReference type="SUPFAM" id="SSF55347">
    <property type="entry name" value="Glyceraldehyde-3-phosphate dehydrogenase-like, C-terminal domain"/>
    <property type="match status" value="1"/>
</dbReference>
<dbReference type="SUPFAM" id="SSF51735">
    <property type="entry name" value="NAD(P)-binding Rossmann-fold domains"/>
    <property type="match status" value="1"/>
</dbReference>
<protein>
    <submittedName>
        <fullName evidence="3">Inositol-3-phosphate synthase</fullName>
        <ecNumber evidence="3">5.5.1.4</ecNumber>
    </submittedName>
</protein>
<dbReference type="GO" id="GO:0004512">
    <property type="term" value="F:inositol-3-phosphate synthase activity"/>
    <property type="evidence" value="ECO:0007669"/>
    <property type="project" value="UniProtKB-EC"/>
</dbReference>
<reference evidence="3 4" key="1">
    <citation type="journal article" date="1999" name="DNA Res.">
        <title>Complete genome sequence of an aerobic hyper-thermophilic crenarchaeon, Aeropyrum pernix K1.</title>
        <authorList>
            <person name="Kawarabayasi Y."/>
            <person name="Hino Y."/>
            <person name="Horikawa H."/>
            <person name="Yamazaki S."/>
            <person name="Haikawa Y."/>
            <person name="Jin-no K."/>
            <person name="Takahashi M."/>
            <person name="Sekine M."/>
            <person name="Baba S."/>
            <person name="Ankai A."/>
            <person name="Kosugi H."/>
            <person name="Hosoyama A."/>
            <person name="Fukui S."/>
            <person name="Nagai Y."/>
            <person name="Nishijima K."/>
            <person name="Nakazawa H."/>
            <person name="Takamiya M."/>
            <person name="Masuda S."/>
            <person name="Funahashi T."/>
            <person name="Tanaka T."/>
            <person name="Kudoh Y."/>
            <person name="Yamazaki J."/>
            <person name="Kushida N."/>
            <person name="Oguchi A."/>
            <person name="Aoki K."/>
            <person name="Kubota K."/>
            <person name="Nakamura Y."/>
            <person name="Nomura N."/>
            <person name="Sako Y."/>
            <person name="Kikuchi H."/>
        </authorList>
    </citation>
    <scope>NUCLEOTIDE SEQUENCE [LARGE SCALE GENOMIC DNA]</scope>
    <source>
        <strain evidence="4">ATCC 700893 / DSM 11879 / JCM 9820 / NBRC 100138 / K1</strain>
    </source>
</reference>
<feature type="domain" description="Myo-inositol-1-phosphate synthase GAPDH-like" evidence="2">
    <location>
        <begin position="214"/>
        <end position="319"/>
    </location>
</feature>
<organism evidence="3 4">
    <name type="scientific">Aeropyrum pernix (strain ATCC 700893 / DSM 11879 / JCM 9820 / NBRC 100138 / K1)</name>
    <dbReference type="NCBI Taxonomy" id="272557"/>
    <lineage>
        <taxon>Archaea</taxon>
        <taxon>Thermoproteota</taxon>
        <taxon>Thermoprotei</taxon>
        <taxon>Desulfurococcales</taxon>
        <taxon>Desulfurococcaceae</taxon>
        <taxon>Aeropyrum</taxon>
    </lineage>
</organism>
<dbReference type="PANTHER" id="PTHR43125">
    <property type="entry name" value="INOSITOL-3-PHOSPHATE SYNTHASE"/>
    <property type="match status" value="1"/>
</dbReference>
<dbReference type="InterPro" id="IPR002587">
    <property type="entry name" value="Myo-inos-1-P_Synthase"/>
</dbReference>
<dbReference type="InterPro" id="IPR052199">
    <property type="entry name" value="MIPS"/>
</dbReference>
<dbReference type="PIRSF" id="PIRSF015578">
    <property type="entry name" value="Myoinos-ppht_syn"/>
    <property type="match status" value="1"/>
</dbReference>
<accession>Q9YBT2</accession>
<dbReference type="eggNOG" id="arCOG04213">
    <property type="taxonomic scope" value="Archaea"/>
</dbReference>
<dbReference type="Gene3D" id="3.40.50.720">
    <property type="entry name" value="NAD(P)-binding Rossmann-like Domain"/>
    <property type="match status" value="1"/>
</dbReference>